<dbReference type="InterPro" id="IPR000462">
    <property type="entry name" value="CDP-OH_P_trans"/>
</dbReference>
<feature type="transmembrane region" description="Helical" evidence="3">
    <location>
        <begin position="21"/>
        <end position="41"/>
    </location>
</feature>
<dbReference type="OrthoDB" id="7857679at2"/>
<dbReference type="GO" id="GO:0016780">
    <property type="term" value="F:phosphotransferase activity, for other substituted phosphate groups"/>
    <property type="evidence" value="ECO:0007669"/>
    <property type="project" value="InterPro"/>
</dbReference>
<dbReference type="Pfam" id="PF01066">
    <property type="entry name" value="CDP-OH_P_transf"/>
    <property type="match status" value="1"/>
</dbReference>
<evidence type="ECO:0000256" key="1">
    <source>
        <dbReference type="ARBA" id="ARBA00022679"/>
    </source>
</evidence>
<gene>
    <name evidence="4" type="ORF">DL240_01225</name>
</gene>
<proteinExistence type="inferred from homology"/>
<organism evidence="4 5">
    <name type="scientific">Lujinxingia litoralis</name>
    <dbReference type="NCBI Taxonomy" id="2211119"/>
    <lineage>
        <taxon>Bacteria</taxon>
        <taxon>Deltaproteobacteria</taxon>
        <taxon>Bradymonadales</taxon>
        <taxon>Lujinxingiaceae</taxon>
        <taxon>Lujinxingia</taxon>
    </lineage>
</organism>
<dbReference type="PROSITE" id="PS00379">
    <property type="entry name" value="CDP_ALCOHOL_P_TRANSF"/>
    <property type="match status" value="1"/>
</dbReference>
<dbReference type="GO" id="GO:0008654">
    <property type="term" value="P:phospholipid biosynthetic process"/>
    <property type="evidence" value="ECO:0007669"/>
    <property type="project" value="InterPro"/>
</dbReference>
<dbReference type="Gene3D" id="1.20.120.1760">
    <property type="match status" value="1"/>
</dbReference>
<evidence type="ECO:0000256" key="3">
    <source>
        <dbReference type="SAM" id="Phobius"/>
    </source>
</evidence>
<comment type="caution">
    <text evidence="4">The sequence shown here is derived from an EMBL/GenBank/DDBJ whole genome shotgun (WGS) entry which is preliminary data.</text>
</comment>
<name>A0A328CBC8_9DELT</name>
<reference evidence="4 5" key="1">
    <citation type="submission" date="2018-05" db="EMBL/GenBank/DDBJ databases">
        <title>Lujinxingia marina gen. nov. sp. nov., a new facultative anaerobic member of the class Deltaproteobacteria, and proposal of Lujinxingaceae fam. nov.</title>
        <authorList>
            <person name="Li C.-M."/>
        </authorList>
    </citation>
    <scope>NUCLEOTIDE SEQUENCE [LARGE SCALE GENOMIC DNA]</scope>
    <source>
        <strain evidence="4 5">B210</strain>
    </source>
</reference>
<evidence type="ECO:0000313" key="5">
    <source>
        <dbReference type="Proteomes" id="UP000249169"/>
    </source>
</evidence>
<keyword evidence="3" id="KW-0812">Transmembrane</keyword>
<feature type="transmembrane region" description="Helical" evidence="3">
    <location>
        <begin position="135"/>
        <end position="157"/>
    </location>
</feature>
<keyword evidence="3" id="KW-0472">Membrane</keyword>
<dbReference type="InterPro" id="IPR043130">
    <property type="entry name" value="CDP-OH_PTrfase_TM_dom"/>
</dbReference>
<keyword evidence="1 2" id="KW-0808">Transferase</keyword>
<feature type="transmembrane region" description="Helical" evidence="3">
    <location>
        <begin position="203"/>
        <end position="234"/>
    </location>
</feature>
<dbReference type="EMBL" id="QHKO01000001">
    <property type="protein sequence ID" value="RAL24860.1"/>
    <property type="molecule type" value="Genomic_DNA"/>
</dbReference>
<accession>A0A328CBC8</accession>
<dbReference type="Proteomes" id="UP000249169">
    <property type="component" value="Unassembled WGS sequence"/>
</dbReference>
<dbReference type="AlphaFoldDB" id="A0A328CBC8"/>
<dbReference type="GO" id="GO:0016020">
    <property type="term" value="C:membrane"/>
    <property type="evidence" value="ECO:0007669"/>
    <property type="project" value="InterPro"/>
</dbReference>
<dbReference type="RefSeq" id="WP_111728032.1">
    <property type="nucleotide sequence ID" value="NZ_QHKO01000001.1"/>
</dbReference>
<dbReference type="InterPro" id="IPR048254">
    <property type="entry name" value="CDP_ALCOHOL_P_TRANSF_CS"/>
</dbReference>
<keyword evidence="5" id="KW-1185">Reference proteome</keyword>
<protein>
    <recommendedName>
        <fullName evidence="6">CDP-alcohol phosphatidyltransferase</fullName>
    </recommendedName>
</protein>
<sequence>MASLLESIRDVYRASRKKEDIAWNVYVARPIAAILVALLRPTPLTPNQVTFLGVAIFFVAGAAFIALPGAWGFLVGALLVQFSYLFDCADGQLARLKSMTSEVGSHLDFLMDELKAMILAGSLGIRLWMLDGQAYWLLLATAGVFLVGAATSLTNFVRRPEYAGVEIRPGDSARKRAMPTSLIGKVLWLAEAIARYFVHYPSWILWVALAAFVLPFDAAIVFLALYLGVYLVYLARTTLAILLKLAHPGFYRS</sequence>
<keyword evidence="3" id="KW-1133">Transmembrane helix</keyword>
<evidence type="ECO:0000256" key="2">
    <source>
        <dbReference type="RuleBase" id="RU003750"/>
    </source>
</evidence>
<evidence type="ECO:0000313" key="4">
    <source>
        <dbReference type="EMBL" id="RAL24860.1"/>
    </source>
</evidence>
<comment type="similarity">
    <text evidence="2">Belongs to the CDP-alcohol phosphatidyltransferase class-I family.</text>
</comment>
<feature type="transmembrane region" description="Helical" evidence="3">
    <location>
        <begin position="53"/>
        <end position="86"/>
    </location>
</feature>
<evidence type="ECO:0008006" key="6">
    <source>
        <dbReference type="Google" id="ProtNLM"/>
    </source>
</evidence>